<gene>
    <name evidence="2" type="ORF">RHSIM_Rhsim06G0004500</name>
</gene>
<dbReference type="AlphaFoldDB" id="A0A834GSB7"/>
<dbReference type="PANTHER" id="PTHR34048">
    <property type="entry name" value="LOW-DENSITY RECEPTOR-LIKE PROTEIN"/>
    <property type="match status" value="1"/>
</dbReference>
<keyword evidence="1" id="KW-1133">Transmembrane helix</keyword>
<dbReference type="OrthoDB" id="1700403at2759"/>
<dbReference type="GO" id="GO:0009706">
    <property type="term" value="C:chloroplast inner membrane"/>
    <property type="evidence" value="ECO:0007669"/>
    <property type="project" value="TreeGrafter"/>
</dbReference>
<name>A0A834GSB7_RHOSS</name>
<evidence type="ECO:0000313" key="3">
    <source>
        <dbReference type="Proteomes" id="UP000626092"/>
    </source>
</evidence>
<protein>
    <submittedName>
        <fullName evidence="2">Uncharacterized protein</fullName>
    </submittedName>
</protein>
<keyword evidence="1" id="KW-0812">Transmembrane</keyword>
<keyword evidence="1" id="KW-0472">Membrane</keyword>
<dbReference type="Proteomes" id="UP000626092">
    <property type="component" value="Unassembled WGS sequence"/>
</dbReference>
<feature type="transmembrane region" description="Helical" evidence="1">
    <location>
        <begin position="75"/>
        <end position="96"/>
    </location>
</feature>
<evidence type="ECO:0000256" key="1">
    <source>
        <dbReference type="SAM" id="Phobius"/>
    </source>
</evidence>
<feature type="transmembrane region" description="Helical" evidence="1">
    <location>
        <begin position="128"/>
        <end position="147"/>
    </location>
</feature>
<sequence length="148" mass="16170">MAALSNSSVLKNHSPLHLSPGYAFKPMDQYIGSSAPNYLSFRSIQIGERQISTSKRALTVQAVYRDGRRSGNSTIFVGGFLLGGIIFGILGCVYAPEISKALLGPERKELMKKLPTFKYDEEKALENAVVSFDVTVLCIGELIVLLVE</sequence>
<proteinExistence type="predicted"/>
<comment type="caution">
    <text evidence="2">The sequence shown here is derived from an EMBL/GenBank/DDBJ whole genome shotgun (WGS) entry which is preliminary data.</text>
</comment>
<evidence type="ECO:0000313" key="2">
    <source>
        <dbReference type="EMBL" id="KAF7141003.1"/>
    </source>
</evidence>
<dbReference type="GO" id="GO:0009535">
    <property type="term" value="C:chloroplast thylakoid membrane"/>
    <property type="evidence" value="ECO:0007669"/>
    <property type="project" value="TreeGrafter"/>
</dbReference>
<dbReference type="InterPro" id="IPR040377">
    <property type="entry name" value="Ssl2009-like"/>
</dbReference>
<reference evidence="2" key="1">
    <citation type="submission" date="2019-11" db="EMBL/GenBank/DDBJ databases">
        <authorList>
            <person name="Liu Y."/>
            <person name="Hou J."/>
            <person name="Li T.-Q."/>
            <person name="Guan C.-H."/>
            <person name="Wu X."/>
            <person name="Wu H.-Z."/>
            <person name="Ling F."/>
            <person name="Zhang R."/>
            <person name="Shi X.-G."/>
            <person name="Ren J.-P."/>
            <person name="Chen E.-F."/>
            <person name="Sun J.-M."/>
        </authorList>
    </citation>
    <scope>NUCLEOTIDE SEQUENCE</scope>
    <source>
        <strain evidence="2">Adult_tree_wgs_1</strain>
        <tissue evidence="2">Leaves</tissue>
    </source>
</reference>
<dbReference type="PANTHER" id="PTHR34048:SF5">
    <property type="entry name" value="INNER MEMBRANE LOCALIZED PROTEIN"/>
    <property type="match status" value="1"/>
</dbReference>
<organism evidence="2 3">
    <name type="scientific">Rhododendron simsii</name>
    <name type="common">Sims's rhododendron</name>
    <dbReference type="NCBI Taxonomy" id="118357"/>
    <lineage>
        <taxon>Eukaryota</taxon>
        <taxon>Viridiplantae</taxon>
        <taxon>Streptophyta</taxon>
        <taxon>Embryophyta</taxon>
        <taxon>Tracheophyta</taxon>
        <taxon>Spermatophyta</taxon>
        <taxon>Magnoliopsida</taxon>
        <taxon>eudicotyledons</taxon>
        <taxon>Gunneridae</taxon>
        <taxon>Pentapetalae</taxon>
        <taxon>asterids</taxon>
        <taxon>Ericales</taxon>
        <taxon>Ericaceae</taxon>
        <taxon>Ericoideae</taxon>
        <taxon>Rhodoreae</taxon>
        <taxon>Rhododendron</taxon>
    </lineage>
</organism>
<keyword evidence="3" id="KW-1185">Reference proteome</keyword>
<accession>A0A834GSB7</accession>
<dbReference type="EMBL" id="WJXA01000006">
    <property type="protein sequence ID" value="KAF7141003.1"/>
    <property type="molecule type" value="Genomic_DNA"/>
</dbReference>